<gene>
    <name evidence="2" type="ORF">U6C28_23055</name>
</gene>
<comment type="caution">
    <text evidence="2">The sequence shown here is derived from an EMBL/GenBank/DDBJ whole genome shotgun (WGS) entry which is preliminary data.</text>
</comment>
<reference evidence="2 3" key="1">
    <citation type="submission" date="2023-12" db="EMBL/GenBank/DDBJ databases">
        <title>Genome comparison identifies genes involved in endophytic behavior of Lysinibacillus irui and provides insights into its role as a plant-growth promoting bacterium.</title>
        <authorList>
            <person name="Hilario S."/>
            <person name="Matos I."/>
            <person name="Goncalves M.F.M."/>
            <person name="Pardo C.A."/>
            <person name="Santos M.J."/>
        </authorList>
    </citation>
    <scope>NUCLEOTIDE SEQUENCE [LARGE SCALE GENOMIC DNA]</scope>
    <source>
        <strain evidence="2 3">B3</strain>
    </source>
</reference>
<dbReference type="EMBL" id="JAXUIA010000022">
    <property type="protein sequence ID" value="MEA0979162.1"/>
    <property type="molecule type" value="Genomic_DNA"/>
</dbReference>
<dbReference type="RefSeq" id="WP_320938705.1">
    <property type="nucleotide sequence ID" value="NZ_JAXLNX010000031.1"/>
</dbReference>
<dbReference type="InterPro" id="IPR056937">
    <property type="entry name" value="YqbQ/XkdQ"/>
</dbReference>
<name>A0ABU5NSX3_9BACI</name>
<proteinExistence type="predicted"/>
<sequence>MTNTRRAIVVISYNGKNITADLAPDLTSFQYNDNEGKSDEIQLDLQDREKKWQDPWLPGKGDKIHATIRLENWRKEKEVSQLKCGTFYIDDVSFKGPPDKVSIKAVSTPFNEGGKDTEKTKAWENTDLKTILTDIAKSAGLKLFFDAPNHKYKRVEQSKKTDLAFAKEITKKEGLSIKVTNDQLIVYDELEYEKKSTVRTITRGEDDIKSYDFKETAAEEQYAKVEISYSDATKKKTIKYTYNVPGVKSGPTLKVNKKAKNLDEAKRWAQAEARNKNKRSKTGKITLLGDERLVQGLTIELKKFGAFSGKYIIESAGHNVTGGYTTDINLRGVLSY</sequence>
<dbReference type="Proteomes" id="UP001289615">
    <property type="component" value="Unassembled WGS sequence"/>
</dbReference>
<evidence type="ECO:0000313" key="2">
    <source>
        <dbReference type="EMBL" id="MEA0979162.1"/>
    </source>
</evidence>
<protein>
    <submittedName>
        <fullName evidence="2">Late control protein</fullName>
    </submittedName>
</protein>
<keyword evidence="3" id="KW-1185">Reference proteome</keyword>
<evidence type="ECO:0000313" key="3">
    <source>
        <dbReference type="Proteomes" id="UP001289615"/>
    </source>
</evidence>
<feature type="domain" description="YqbQ/XkdQ" evidence="1">
    <location>
        <begin position="120"/>
        <end position="330"/>
    </location>
</feature>
<evidence type="ECO:0000259" key="1">
    <source>
        <dbReference type="Pfam" id="PF24032"/>
    </source>
</evidence>
<dbReference type="SUPFAM" id="SSF69279">
    <property type="entry name" value="Phage tail proteins"/>
    <property type="match status" value="1"/>
</dbReference>
<organism evidence="2 3">
    <name type="scientific">Lysinibacillus irui</name>
    <dbReference type="NCBI Taxonomy" id="2998077"/>
    <lineage>
        <taxon>Bacteria</taxon>
        <taxon>Bacillati</taxon>
        <taxon>Bacillota</taxon>
        <taxon>Bacilli</taxon>
        <taxon>Bacillales</taxon>
        <taxon>Bacillaceae</taxon>
        <taxon>Lysinibacillus</taxon>
    </lineage>
</organism>
<accession>A0ABU5NSX3</accession>
<dbReference type="Pfam" id="PF24032">
    <property type="entry name" value="YQBQ"/>
    <property type="match status" value="1"/>
</dbReference>